<dbReference type="InterPro" id="IPR009721">
    <property type="entry name" value="O-acyltransferase_WSD1_C"/>
</dbReference>
<evidence type="ECO:0000256" key="8">
    <source>
        <dbReference type="ARBA" id="ARBA00048109"/>
    </source>
</evidence>
<dbReference type="InterPro" id="IPR004255">
    <property type="entry name" value="O-acyltransferase_WSD1_N"/>
</dbReference>
<keyword evidence="6" id="KW-0319">Glycerol metabolism</keyword>
<evidence type="ECO:0000256" key="1">
    <source>
        <dbReference type="ARBA" id="ARBA00004771"/>
    </source>
</evidence>
<evidence type="ECO:0000313" key="12">
    <source>
        <dbReference type="Proteomes" id="UP001258994"/>
    </source>
</evidence>
<dbReference type="InterPro" id="IPR045034">
    <property type="entry name" value="O-acyltransferase_WSD1-like"/>
</dbReference>
<dbReference type="PANTHER" id="PTHR31650">
    <property type="entry name" value="O-ACYLTRANSFERASE (WSD1-LIKE) FAMILY PROTEIN"/>
    <property type="match status" value="1"/>
</dbReference>
<comment type="catalytic activity">
    <reaction evidence="8">
        <text>an acyl-CoA + a 1,2-diacyl-sn-glycerol = a triacyl-sn-glycerol + CoA</text>
        <dbReference type="Rhea" id="RHEA:10868"/>
        <dbReference type="ChEBI" id="CHEBI:17815"/>
        <dbReference type="ChEBI" id="CHEBI:57287"/>
        <dbReference type="ChEBI" id="CHEBI:58342"/>
        <dbReference type="ChEBI" id="CHEBI:64615"/>
        <dbReference type="EC" id="2.3.1.20"/>
    </reaction>
</comment>
<evidence type="ECO:0000256" key="2">
    <source>
        <dbReference type="ARBA" id="ARBA00005189"/>
    </source>
</evidence>
<evidence type="ECO:0000256" key="4">
    <source>
        <dbReference type="ARBA" id="ARBA00013244"/>
    </source>
</evidence>
<name>A0ABY9U0A5_9GAMM</name>
<evidence type="ECO:0000313" key="11">
    <source>
        <dbReference type="EMBL" id="WNC74237.1"/>
    </source>
</evidence>
<dbReference type="EMBL" id="CP134145">
    <property type="protein sequence ID" value="WNC74237.1"/>
    <property type="molecule type" value="Genomic_DNA"/>
</dbReference>
<comment type="pathway">
    <text evidence="2">Lipid metabolism.</text>
</comment>
<sequence length="492" mass="54303">MPRQLHSVDRLFLDIENAETSAGITAVYFYDPSGLPNGTFSLDLIVEYLDQIMKTIPVMCGKLYRTPLDLDNPYLVEQQDFHARDHIKHYQMQNSTCMKELSKVTNQYQYAKIDTERPLWDAQIVSGINIKTLPKNAFAIAIKLHHAIADGMTAMDLTAKIHGLKPLGEPVVLPKPEVIEVGGLFGMATRIISSNLNQSIKMLQPLTKVGPQLGVKLMSHAVDSITDRLSAPQPTRFAKPISQDRVWGYTGFELSKLKKMQKVLPSCTLNDLACSIISGGIREYLEYKNETPQDYIKALAPQSTRTQQQQSDAGNEVNIMSLEIPIHIADPLEALVAVNKSSTNKKNDQKKIGPENVSELAKSLPPALLSYLSLLSGKSTIANLVPNALGNIIISNVPGPQMQMNMLGAKMTNFTGIAPIMDGIGAFFAVVSYNGTLNISVSSCAEIIEEPKYFIDCLNRSYERLEAAIENLYQPYLAQQNNEQATLTTSNS</sequence>
<gene>
    <name evidence="11" type="ORF">RGQ13_09650</name>
</gene>
<feature type="domain" description="O-acyltransferase WSD1-like N-terminal" evidence="9">
    <location>
        <begin position="5"/>
        <end position="272"/>
    </location>
</feature>
<proteinExistence type="inferred from homology"/>
<keyword evidence="7" id="KW-0012">Acyltransferase</keyword>
<evidence type="ECO:0000256" key="7">
    <source>
        <dbReference type="ARBA" id="ARBA00023315"/>
    </source>
</evidence>
<reference evidence="12" key="1">
    <citation type="submission" date="2023-09" db="EMBL/GenBank/DDBJ databases">
        <authorList>
            <person name="Li S."/>
            <person name="Li X."/>
            <person name="Zhang C."/>
            <person name="Zhao Z."/>
        </authorList>
    </citation>
    <scope>NUCLEOTIDE SEQUENCE [LARGE SCALE GENOMIC DNA]</scope>
    <source>
        <strain evidence="12">SQ149</strain>
    </source>
</reference>
<dbReference type="RefSeq" id="WP_348393344.1">
    <property type="nucleotide sequence ID" value="NZ_CP134145.1"/>
</dbReference>
<dbReference type="PANTHER" id="PTHR31650:SF1">
    <property type="entry name" value="WAX ESTER SYNTHASE_DIACYLGLYCEROL ACYLTRANSFERASE 4-RELATED"/>
    <property type="match status" value="1"/>
</dbReference>
<evidence type="ECO:0000256" key="5">
    <source>
        <dbReference type="ARBA" id="ARBA00022679"/>
    </source>
</evidence>
<keyword evidence="12" id="KW-1185">Reference proteome</keyword>
<feature type="domain" description="O-acyltransferase WSD1 C-terminal" evidence="10">
    <location>
        <begin position="314"/>
        <end position="465"/>
    </location>
</feature>
<organism evidence="11 12">
    <name type="scientific">Thalassotalea psychrophila</name>
    <dbReference type="NCBI Taxonomy" id="3065647"/>
    <lineage>
        <taxon>Bacteria</taxon>
        <taxon>Pseudomonadati</taxon>
        <taxon>Pseudomonadota</taxon>
        <taxon>Gammaproteobacteria</taxon>
        <taxon>Alteromonadales</taxon>
        <taxon>Colwelliaceae</taxon>
        <taxon>Thalassotalea</taxon>
    </lineage>
</organism>
<evidence type="ECO:0000256" key="6">
    <source>
        <dbReference type="ARBA" id="ARBA00022798"/>
    </source>
</evidence>
<evidence type="ECO:0000259" key="9">
    <source>
        <dbReference type="Pfam" id="PF03007"/>
    </source>
</evidence>
<dbReference type="EC" id="2.3.1.20" evidence="4"/>
<comment type="pathway">
    <text evidence="1">Glycerolipid metabolism; triacylglycerol biosynthesis.</text>
</comment>
<comment type="similarity">
    <text evidence="3">Belongs to the long-chain O-acyltransferase family.</text>
</comment>
<keyword evidence="5" id="KW-0808">Transferase</keyword>
<accession>A0ABY9U0A5</accession>
<evidence type="ECO:0000256" key="3">
    <source>
        <dbReference type="ARBA" id="ARBA00009587"/>
    </source>
</evidence>
<dbReference type="Proteomes" id="UP001258994">
    <property type="component" value="Chromosome"/>
</dbReference>
<evidence type="ECO:0000259" key="10">
    <source>
        <dbReference type="Pfam" id="PF06974"/>
    </source>
</evidence>
<protein>
    <recommendedName>
        <fullName evidence="4">diacylglycerol O-acyltransferase</fullName>
        <ecNumber evidence="4">2.3.1.20</ecNumber>
    </recommendedName>
</protein>
<dbReference type="Pfam" id="PF03007">
    <property type="entry name" value="WS_DGAT_cat"/>
    <property type="match status" value="1"/>
</dbReference>
<dbReference type="Pfam" id="PF06974">
    <property type="entry name" value="WS_DGAT_C"/>
    <property type="match status" value="1"/>
</dbReference>